<dbReference type="PROSITE" id="PS00041">
    <property type="entry name" value="HTH_ARAC_FAMILY_1"/>
    <property type="match status" value="1"/>
</dbReference>
<reference evidence="6 7" key="1">
    <citation type="submission" date="2018-11" db="EMBL/GenBank/DDBJ databases">
        <title>Genomic Encyclopedia of Type Strains, Phase IV (KMG-IV): sequencing the most valuable type-strain genomes for metagenomic binning, comparative biology and taxonomic classification.</title>
        <authorList>
            <person name="Goeker M."/>
        </authorList>
    </citation>
    <scope>NUCLEOTIDE SEQUENCE [LARGE SCALE GENOMIC DNA]</scope>
    <source>
        <strain evidence="6 7">DSM 16974</strain>
    </source>
</reference>
<comment type="caution">
    <text evidence="6">The sequence shown here is derived from an EMBL/GenBank/DDBJ whole genome shotgun (WGS) entry which is preliminary data.</text>
</comment>
<dbReference type="PANTHER" id="PTHR43280">
    <property type="entry name" value="ARAC-FAMILY TRANSCRIPTIONAL REGULATOR"/>
    <property type="match status" value="1"/>
</dbReference>
<evidence type="ECO:0000256" key="2">
    <source>
        <dbReference type="ARBA" id="ARBA00023125"/>
    </source>
</evidence>
<dbReference type="SMART" id="SM00342">
    <property type="entry name" value="HTH_ARAC"/>
    <property type="match status" value="1"/>
</dbReference>
<dbReference type="InterPro" id="IPR009057">
    <property type="entry name" value="Homeodomain-like_sf"/>
</dbReference>
<evidence type="ECO:0000256" key="1">
    <source>
        <dbReference type="ARBA" id="ARBA00023015"/>
    </source>
</evidence>
<gene>
    <name evidence="6" type="ORF">EDC38_2659</name>
</gene>
<dbReference type="PROSITE" id="PS01124">
    <property type="entry name" value="HTH_ARAC_FAMILY_2"/>
    <property type="match status" value="1"/>
</dbReference>
<name>A0A3N1NQL1_9GAMM</name>
<feature type="domain" description="HTH araC/xylS-type" evidence="5">
    <location>
        <begin position="279"/>
        <end position="379"/>
    </location>
</feature>
<organism evidence="6 7">
    <name type="scientific">Marinimicrobium koreense</name>
    <dbReference type="NCBI Taxonomy" id="306545"/>
    <lineage>
        <taxon>Bacteria</taxon>
        <taxon>Pseudomonadati</taxon>
        <taxon>Pseudomonadota</taxon>
        <taxon>Gammaproteobacteria</taxon>
        <taxon>Cellvibrionales</taxon>
        <taxon>Cellvibrionaceae</taxon>
        <taxon>Marinimicrobium</taxon>
    </lineage>
</organism>
<dbReference type="OrthoDB" id="345413at2"/>
<dbReference type="PANTHER" id="PTHR43280:SF27">
    <property type="entry name" value="TRANSCRIPTIONAL REGULATOR MTLR"/>
    <property type="match status" value="1"/>
</dbReference>
<dbReference type="Pfam" id="PF12833">
    <property type="entry name" value="HTH_18"/>
    <property type="match status" value="1"/>
</dbReference>
<dbReference type="Proteomes" id="UP000273643">
    <property type="component" value="Unassembled WGS sequence"/>
</dbReference>
<keyword evidence="7" id="KW-1185">Reference proteome</keyword>
<feature type="transmembrane region" description="Helical" evidence="4">
    <location>
        <begin position="221"/>
        <end position="245"/>
    </location>
</feature>
<dbReference type="InterPro" id="IPR018060">
    <property type="entry name" value="HTH_AraC"/>
</dbReference>
<protein>
    <submittedName>
        <fullName evidence="6">AraC-like DNA-binding protein</fullName>
    </submittedName>
</protein>
<evidence type="ECO:0000256" key="4">
    <source>
        <dbReference type="SAM" id="Phobius"/>
    </source>
</evidence>
<dbReference type="SUPFAM" id="SSF46689">
    <property type="entry name" value="Homeodomain-like"/>
    <property type="match status" value="1"/>
</dbReference>
<sequence length="390" mass="44381">MLTFYRRSMAAFLVLLAATATIIYSGYAKSQLNTSLFPADDDGYLWAPAIEPRNPTGDTWLSIKSKAGTLDYEFMLDPEESFPYTHFSLYFIKPEQAHHMVDLTGYHSISFRVLCAPRNVLLFALFSYDDQVTDPLHQDTRRVSSTAFSCDNRWETVTLELKELITPDWWLDRYGLELSERGYRQDKTMGLAFINSLQSPVDVLSQVRIDELNLIGSRPGYLYASVGVSLALWALFLAWVTRAYISVKTAVLKEKIKRDQPLIAYKKLSIEPQKDKDKSALLRHIATEYANSELTLDSTAATLGINRTKVNEILKEELGLTFTAYLKRLRLTEAARLLSENSGANISQVAYCVGYNNVSYFNKLFKEEYGCPPKTFQSLCRPKNPEEQTN</sequence>
<evidence type="ECO:0000256" key="3">
    <source>
        <dbReference type="ARBA" id="ARBA00023163"/>
    </source>
</evidence>
<proteinExistence type="predicted"/>
<keyword evidence="3" id="KW-0804">Transcription</keyword>
<dbReference type="AlphaFoldDB" id="A0A3N1NQL1"/>
<evidence type="ECO:0000259" key="5">
    <source>
        <dbReference type="PROSITE" id="PS01124"/>
    </source>
</evidence>
<dbReference type="EMBL" id="RJUK01000002">
    <property type="protein sequence ID" value="ROQ18433.1"/>
    <property type="molecule type" value="Genomic_DNA"/>
</dbReference>
<dbReference type="RefSeq" id="WP_123639065.1">
    <property type="nucleotide sequence ID" value="NZ_RJUK01000002.1"/>
</dbReference>
<dbReference type="InterPro" id="IPR020449">
    <property type="entry name" value="Tscrpt_reg_AraC-type_HTH"/>
</dbReference>
<accession>A0A3N1NQL1</accession>
<keyword evidence="4" id="KW-1133">Transmembrane helix</keyword>
<keyword evidence="4" id="KW-0472">Membrane</keyword>
<dbReference type="Gene3D" id="1.10.10.60">
    <property type="entry name" value="Homeodomain-like"/>
    <property type="match status" value="2"/>
</dbReference>
<evidence type="ECO:0000313" key="7">
    <source>
        <dbReference type="Proteomes" id="UP000273643"/>
    </source>
</evidence>
<dbReference type="PRINTS" id="PR00032">
    <property type="entry name" value="HTHARAC"/>
</dbReference>
<evidence type="ECO:0000313" key="6">
    <source>
        <dbReference type="EMBL" id="ROQ18433.1"/>
    </source>
</evidence>
<dbReference type="GO" id="GO:0003700">
    <property type="term" value="F:DNA-binding transcription factor activity"/>
    <property type="evidence" value="ECO:0007669"/>
    <property type="project" value="InterPro"/>
</dbReference>
<keyword evidence="2 6" id="KW-0238">DNA-binding</keyword>
<keyword evidence="4" id="KW-0812">Transmembrane</keyword>
<keyword evidence="1" id="KW-0805">Transcription regulation</keyword>
<dbReference type="GO" id="GO:0043565">
    <property type="term" value="F:sequence-specific DNA binding"/>
    <property type="evidence" value="ECO:0007669"/>
    <property type="project" value="InterPro"/>
</dbReference>
<dbReference type="InterPro" id="IPR018062">
    <property type="entry name" value="HTH_AraC-typ_CS"/>
</dbReference>